<dbReference type="Pfam" id="PF00069">
    <property type="entry name" value="Pkinase"/>
    <property type="match status" value="1"/>
</dbReference>
<comment type="caution">
    <text evidence="9">The sequence shown here is derived from an EMBL/GenBank/DDBJ whole genome shotgun (WGS) entry which is preliminary data.</text>
</comment>
<accession>A0A507DQ85</accession>
<feature type="region of interest" description="Disordered" evidence="7">
    <location>
        <begin position="1"/>
        <end position="21"/>
    </location>
</feature>
<evidence type="ECO:0000256" key="7">
    <source>
        <dbReference type="SAM" id="MobiDB-lite"/>
    </source>
</evidence>
<dbReference type="GO" id="GO:0005634">
    <property type="term" value="C:nucleus"/>
    <property type="evidence" value="ECO:0007669"/>
    <property type="project" value="TreeGrafter"/>
</dbReference>
<evidence type="ECO:0000259" key="8">
    <source>
        <dbReference type="PROSITE" id="PS50011"/>
    </source>
</evidence>
<dbReference type="Gene3D" id="1.10.510.10">
    <property type="entry name" value="Transferase(Phosphotransferase) domain 1"/>
    <property type="match status" value="1"/>
</dbReference>
<feature type="region of interest" description="Disordered" evidence="7">
    <location>
        <begin position="234"/>
        <end position="261"/>
    </location>
</feature>
<evidence type="ECO:0000256" key="1">
    <source>
        <dbReference type="ARBA" id="ARBA00022679"/>
    </source>
</evidence>
<evidence type="ECO:0000256" key="2">
    <source>
        <dbReference type="ARBA" id="ARBA00022741"/>
    </source>
</evidence>
<gene>
    <name evidence="9" type="ORF">SeMB42_g00723</name>
</gene>
<protein>
    <recommendedName>
        <fullName evidence="8">Protein kinase domain-containing protein</fullName>
    </recommendedName>
</protein>
<name>A0A507DQ85_9FUNG</name>
<keyword evidence="3" id="KW-0418">Kinase</keyword>
<evidence type="ECO:0000313" key="10">
    <source>
        <dbReference type="Proteomes" id="UP000317494"/>
    </source>
</evidence>
<dbReference type="AlphaFoldDB" id="A0A507DQ85"/>
<dbReference type="GO" id="GO:0004672">
    <property type="term" value="F:protein kinase activity"/>
    <property type="evidence" value="ECO:0007669"/>
    <property type="project" value="InterPro"/>
</dbReference>
<feature type="compositionally biased region" description="Low complexity" evidence="7">
    <location>
        <begin position="1"/>
        <end position="16"/>
    </location>
</feature>
<dbReference type="PANTHER" id="PTHR11042:SF190">
    <property type="entry name" value="MITOSIS INHIBITOR PROTEIN KINASE MIK1"/>
    <property type="match status" value="1"/>
</dbReference>
<dbReference type="SMART" id="SM00220">
    <property type="entry name" value="S_TKc"/>
    <property type="match status" value="1"/>
</dbReference>
<dbReference type="PANTHER" id="PTHR11042">
    <property type="entry name" value="EUKARYOTIC TRANSLATION INITIATION FACTOR 2-ALPHA KINASE EIF2-ALPHA KINASE -RELATED"/>
    <property type="match status" value="1"/>
</dbReference>
<dbReference type="Gene3D" id="3.30.200.20">
    <property type="entry name" value="Phosphorylase Kinase, domain 1"/>
    <property type="match status" value="1"/>
</dbReference>
<dbReference type="EMBL" id="QEAN01000015">
    <property type="protein sequence ID" value="TPX53541.1"/>
    <property type="molecule type" value="Genomic_DNA"/>
</dbReference>
<evidence type="ECO:0000256" key="4">
    <source>
        <dbReference type="ARBA" id="ARBA00022840"/>
    </source>
</evidence>
<feature type="domain" description="Protein kinase" evidence="8">
    <location>
        <begin position="351"/>
        <end position="602"/>
    </location>
</feature>
<reference evidence="9 10" key="1">
    <citation type="journal article" date="2019" name="Sci. Rep.">
        <title>Comparative genomics of chytrid fungi reveal insights into the obligate biotrophic and pathogenic lifestyle of Synchytrium endobioticum.</title>
        <authorList>
            <person name="van de Vossenberg B.T.L.H."/>
            <person name="Warris S."/>
            <person name="Nguyen H.D.T."/>
            <person name="van Gent-Pelzer M.P.E."/>
            <person name="Joly D.L."/>
            <person name="van de Geest H.C."/>
            <person name="Bonants P.J.M."/>
            <person name="Smith D.S."/>
            <person name="Levesque C.A."/>
            <person name="van der Lee T.A.J."/>
        </authorList>
    </citation>
    <scope>NUCLEOTIDE SEQUENCE [LARGE SCALE GENOMIC DNA]</scope>
    <source>
        <strain evidence="9 10">MB42</strain>
    </source>
</reference>
<dbReference type="GO" id="GO:0110031">
    <property type="term" value="P:negative regulation of G2/MI transition of meiotic cell cycle"/>
    <property type="evidence" value="ECO:0007669"/>
    <property type="project" value="TreeGrafter"/>
</dbReference>
<proteinExistence type="inferred from homology"/>
<dbReference type="InterPro" id="IPR011009">
    <property type="entry name" value="Kinase-like_dom_sf"/>
</dbReference>
<evidence type="ECO:0000256" key="3">
    <source>
        <dbReference type="ARBA" id="ARBA00022777"/>
    </source>
</evidence>
<keyword evidence="1" id="KW-0808">Transferase</keyword>
<dbReference type="InterPro" id="IPR017441">
    <property type="entry name" value="Protein_kinase_ATP_BS"/>
</dbReference>
<keyword evidence="2 6" id="KW-0547">Nucleotide-binding</keyword>
<organism evidence="9 10">
    <name type="scientific">Synchytrium endobioticum</name>
    <dbReference type="NCBI Taxonomy" id="286115"/>
    <lineage>
        <taxon>Eukaryota</taxon>
        <taxon>Fungi</taxon>
        <taxon>Fungi incertae sedis</taxon>
        <taxon>Chytridiomycota</taxon>
        <taxon>Chytridiomycota incertae sedis</taxon>
        <taxon>Chytridiomycetes</taxon>
        <taxon>Synchytriales</taxon>
        <taxon>Synchytriaceae</taxon>
        <taxon>Synchytrium</taxon>
    </lineage>
</organism>
<evidence type="ECO:0000313" key="9">
    <source>
        <dbReference type="EMBL" id="TPX53541.1"/>
    </source>
</evidence>
<keyword evidence="10" id="KW-1185">Reference proteome</keyword>
<dbReference type="GO" id="GO:0005737">
    <property type="term" value="C:cytoplasm"/>
    <property type="evidence" value="ECO:0007669"/>
    <property type="project" value="TreeGrafter"/>
</dbReference>
<dbReference type="VEuPathDB" id="FungiDB:SeMB42_g00723"/>
<dbReference type="PROSITE" id="PS00107">
    <property type="entry name" value="PROTEIN_KINASE_ATP"/>
    <property type="match status" value="1"/>
</dbReference>
<dbReference type="InterPro" id="IPR050339">
    <property type="entry name" value="CC_SR_Kinase"/>
</dbReference>
<sequence length="605" mass="67241">MSNSCSENDPSSSFDDNNSHCPHNLEFEFAKPASPSHLRKRAQSLTALPDHLSPFHQGDKCHTRAMLNGTPVKFHTPVAGRVVKPMPAAFHSTGLLLKRNGVRREGKAMPETPLKRGQTIHAMGNLGGMKSVDSFTSHNASSGMGSAYSTYSTQSDPIPGTIGFASSPTARIGHTHRPPLHERVARRNVTTFSSPLSNASPKTPIFVLPPYPNSPASHKSFSSTRLGNNQKDYRPHDLARVTDPFNSTRSSDGGHNDDEEEDVDFLPALRAGSDEFEDDVGDMVPRSFPIRSANLGQPDSSNLRMNAPTSLLYSPHVHFLRADYFIGDWYHHTFQTTISHTTHSSYFEDNFSVISLLGSGQFAEAYKVQSHVDGQYYAIKKSKHPYNGFKDRQQKLYEVMIMWKVSSSSRCIRLMNAWEQSGHLFLQMELCEGGTLLSYFEQNSKTGPLADSYIWQIITQVALGLKELHDQDIVHLDIKPDNIFINAEKFLKIGDFGMATVVPVPQSMEREGDRRYMAPEVLDHTYSKPADIYSLGLIALEAATNVILPENGVWWQRLRQGGGVMRSFEYVKPPLSDVIDSMLAANPQDRPTANDLLGHPCISAL</sequence>
<comment type="similarity">
    <text evidence="5">Belongs to the protein kinase superfamily. Ser/Thr protein kinase family. GCN2 subfamily.</text>
</comment>
<dbReference type="SUPFAM" id="SSF56112">
    <property type="entry name" value="Protein kinase-like (PK-like)"/>
    <property type="match status" value="1"/>
</dbReference>
<dbReference type="InterPro" id="IPR008271">
    <property type="entry name" value="Ser/Thr_kinase_AS"/>
</dbReference>
<feature type="binding site" evidence="6">
    <location>
        <position position="381"/>
    </location>
    <ligand>
        <name>ATP</name>
        <dbReference type="ChEBI" id="CHEBI:30616"/>
    </ligand>
</feature>
<evidence type="ECO:0000256" key="5">
    <source>
        <dbReference type="ARBA" id="ARBA00037982"/>
    </source>
</evidence>
<dbReference type="InterPro" id="IPR000719">
    <property type="entry name" value="Prot_kinase_dom"/>
</dbReference>
<evidence type="ECO:0000256" key="6">
    <source>
        <dbReference type="PROSITE-ProRule" id="PRU10141"/>
    </source>
</evidence>
<dbReference type="PROSITE" id="PS50011">
    <property type="entry name" value="PROTEIN_KINASE_DOM"/>
    <property type="match status" value="1"/>
</dbReference>
<dbReference type="GO" id="GO:0005524">
    <property type="term" value="F:ATP binding"/>
    <property type="evidence" value="ECO:0007669"/>
    <property type="project" value="UniProtKB-UniRule"/>
</dbReference>
<feature type="compositionally biased region" description="Polar residues" evidence="7">
    <location>
        <begin position="244"/>
        <end position="253"/>
    </location>
</feature>
<dbReference type="PROSITE" id="PS00108">
    <property type="entry name" value="PROTEIN_KINASE_ST"/>
    <property type="match status" value="1"/>
</dbReference>
<dbReference type="STRING" id="286115.A0A507DQ85"/>
<keyword evidence="4 6" id="KW-0067">ATP-binding</keyword>
<dbReference type="Proteomes" id="UP000317494">
    <property type="component" value="Unassembled WGS sequence"/>
</dbReference>